<protein>
    <submittedName>
        <fullName evidence="2">P27 family predicted phage terminase small subunit</fullName>
    </submittedName>
</protein>
<sequence length="132" mass="13738">MSKHLRGVKPALGRDAEALTKAPPAPAYLTSHAKAEWRRVLPLLVARGVITKADLAGVEAYCAAAGAARQIGEAMALAGGLPDLRLGGLQIRYMQTARQFAAEYGLTPTSRARMGAGGDGDDDDTSPNPLAI</sequence>
<keyword evidence="3" id="KW-1185">Reference proteome</keyword>
<reference evidence="2 3" key="1">
    <citation type="submission" date="2018-08" db="EMBL/GenBank/DDBJ databases">
        <title>Genomic Encyclopedia of Archaeal and Bacterial Type Strains, Phase II (KMG-II): from individual species to whole genera.</title>
        <authorList>
            <person name="Goeker M."/>
        </authorList>
    </citation>
    <scope>NUCLEOTIDE SEQUENCE [LARGE SCALE GENOMIC DNA]</scope>
    <source>
        <strain evidence="2 3">DSM 582</strain>
    </source>
</reference>
<dbReference type="RefSeq" id="WP_036761372.1">
    <property type="nucleotide sequence ID" value="NZ_CP035287.1"/>
</dbReference>
<dbReference type="Proteomes" id="UP000256794">
    <property type="component" value="Unassembled WGS sequence"/>
</dbReference>
<organism evidence="2 3">
    <name type="scientific">Paracoccus versutus</name>
    <name type="common">Thiobacillus versutus</name>
    <dbReference type="NCBI Taxonomy" id="34007"/>
    <lineage>
        <taxon>Bacteria</taxon>
        <taxon>Pseudomonadati</taxon>
        <taxon>Pseudomonadota</taxon>
        <taxon>Alphaproteobacteria</taxon>
        <taxon>Rhodobacterales</taxon>
        <taxon>Paracoccaceae</taxon>
        <taxon>Paracoccus</taxon>
    </lineage>
</organism>
<feature type="region of interest" description="Disordered" evidence="1">
    <location>
        <begin position="111"/>
        <end position="132"/>
    </location>
</feature>
<proteinExistence type="predicted"/>
<dbReference type="EMBL" id="QUMX01000097">
    <property type="protein sequence ID" value="REG26260.1"/>
    <property type="molecule type" value="Genomic_DNA"/>
</dbReference>
<gene>
    <name evidence="2" type="ORF">ATH84_10973</name>
</gene>
<accession>A0AAQ0KIE6</accession>
<comment type="caution">
    <text evidence="2">The sequence shown here is derived from an EMBL/GenBank/DDBJ whole genome shotgun (WGS) entry which is preliminary data.</text>
</comment>
<dbReference type="InterPro" id="IPR006448">
    <property type="entry name" value="Phage_term_ssu_P27"/>
</dbReference>
<name>A0AAQ0KIE6_PARVE</name>
<evidence type="ECO:0000313" key="2">
    <source>
        <dbReference type="EMBL" id="REG26260.1"/>
    </source>
</evidence>
<evidence type="ECO:0000256" key="1">
    <source>
        <dbReference type="SAM" id="MobiDB-lite"/>
    </source>
</evidence>
<dbReference type="AlphaFoldDB" id="A0AAQ0KIE6"/>
<dbReference type="Pfam" id="PF05119">
    <property type="entry name" value="Terminase_4"/>
    <property type="match status" value="1"/>
</dbReference>
<evidence type="ECO:0000313" key="3">
    <source>
        <dbReference type="Proteomes" id="UP000256794"/>
    </source>
</evidence>